<dbReference type="RefSeq" id="WP_015817795.1">
    <property type="nucleotide sequence ID" value="NC_012997.1"/>
</dbReference>
<evidence type="ECO:0000313" key="1">
    <source>
        <dbReference type="EMBL" id="ACR11683.1"/>
    </source>
</evidence>
<dbReference type="KEGG" id="ttu:TERTU_2510"/>
<dbReference type="EMBL" id="CP001614">
    <property type="protein sequence ID" value="ACR11683.1"/>
    <property type="molecule type" value="Genomic_DNA"/>
</dbReference>
<dbReference type="HOGENOM" id="CLU_2060294_0_0_6"/>
<reference evidence="1 2" key="1">
    <citation type="journal article" date="2009" name="PLoS ONE">
        <title>The complete genome of Teredinibacter turnerae T7901: an intracellular endosymbiont of marine wood-boring bivalves (shipworms).</title>
        <authorList>
            <person name="Yang J.C."/>
            <person name="Madupu R."/>
            <person name="Durkin A.S."/>
            <person name="Ekborg N.A."/>
            <person name="Pedamallu C.S."/>
            <person name="Hostetler J.B."/>
            <person name="Radune D."/>
            <person name="Toms B.S."/>
            <person name="Henrissat B."/>
            <person name="Coutinho P.M."/>
            <person name="Schwarz S."/>
            <person name="Field L."/>
            <person name="Trindade-Silva A.E."/>
            <person name="Soares C.A.G."/>
            <person name="Elshahawi S."/>
            <person name="Hanora A."/>
            <person name="Schmidt E.W."/>
            <person name="Haygood M.G."/>
            <person name="Posfai J."/>
            <person name="Benner J."/>
            <person name="Madinger C."/>
            <person name="Nove J."/>
            <person name="Anton B."/>
            <person name="Chaudhary K."/>
            <person name="Foster J."/>
            <person name="Holman A."/>
            <person name="Kumar S."/>
            <person name="Lessard P.A."/>
            <person name="Luyten Y.A."/>
            <person name="Slatko B."/>
            <person name="Wood N."/>
            <person name="Wu B."/>
            <person name="Teplitski M."/>
            <person name="Mougous J.D."/>
            <person name="Ward N."/>
            <person name="Eisen J.A."/>
            <person name="Badger J.H."/>
            <person name="Distel D.L."/>
        </authorList>
    </citation>
    <scope>NUCLEOTIDE SEQUENCE [LARGE SCALE GENOMIC DNA]</scope>
    <source>
        <strain evidence="2">ATCC 39867 / T7901</strain>
    </source>
</reference>
<accession>C5BL74</accession>
<evidence type="ECO:0000313" key="2">
    <source>
        <dbReference type="Proteomes" id="UP000009080"/>
    </source>
</evidence>
<gene>
    <name evidence="1" type="ordered locus">TERTU_2510</name>
</gene>
<dbReference type="eggNOG" id="ENOG502ZIPQ">
    <property type="taxonomic scope" value="Bacteria"/>
</dbReference>
<dbReference type="Proteomes" id="UP000009080">
    <property type="component" value="Chromosome"/>
</dbReference>
<dbReference type="OrthoDB" id="5705079at2"/>
<organism evidence="1 2">
    <name type="scientific">Teredinibacter turnerae (strain ATCC 39867 / T7901)</name>
    <dbReference type="NCBI Taxonomy" id="377629"/>
    <lineage>
        <taxon>Bacteria</taxon>
        <taxon>Pseudomonadati</taxon>
        <taxon>Pseudomonadota</taxon>
        <taxon>Gammaproteobacteria</taxon>
        <taxon>Cellvibrionales</taxon>
        <taxon>Cellvibrionaceae</taxon>
        <taxon>Teredinibacter</taxon>
    </lineage>
</organism>
<keyword evidence="2" id="KW-1185">Reference proteome</keyword>
<name>C5BL74_TERTT</name>
<sequence>MNNRLAPPHFSVRYSARVMTPDRRITDARVTGIAKQGFIVAYNQALPVGSLANIEVNAPYRGGKCRLRAKTQVVYCRLLSGDRGAELELAMIFISAGDMHTYNNILQSFAEAGERNATG</sequence>
<dbReference type="AlphaFoldDB" id="C5BL74"/>
<proteinExistence type="predicted"/>
<protein>
    <recommendedName>
        <fullName evidence="3">PilZ domain-containing protein</fullName>
    </recommendedName>
</protein>
<dbReference type="STRING" id="377629.TERTU_2510"/>
<evidence type="ECO:0008006" key="3">
    <source>
        <dbReference type="Google" id="ProtNLM"/>
    </source>
</evidence>